<dbReference type="InterPro" id="IPR013762">
    <property type="entry name" value="Integrase-like_cat_sf"/>
</dbReference>
<evidence type="ECO:0000313" key="3">
    <source>
        <dbReference type="EMBL" id="NTF36285.1"/>
    </source>
</evidence>
<dbReference type="Gene3D" id="1.10.443.10">
    <property type="entry name" value="Intergrase catalytic core"/>
    <property type="match status" value="1"/>
</dbReference>
<evidence type="ECO:0000313" key="6">
    <source>
        <dbReference type="Proteomes" id="UP000822331"/>
    </source>
</evidence>
<feature type="region of interest" description="Disordered" evidence="2">
    <location>
        <begin position="477"/>
        <end position="509"/>
    </location>
</feature>
<dbReference type="GO" id="GO:0015074">
    <property type="term" value="P:DNA integration"/>
    <property type="evidence" value="ECO:0007669"/>
    <property type="project" value="InterPro"/>
</dbReference>
<dbReference type="GO" id="GO:0006310">
    <property type="term" value="P:DNA recombination"/>
    <property type="evidence" value="ECO:0007669"/>
    <property type="project" value="UniProtKB-KW"/>
</dbReference>
<evidence type="ECO:0000313" key="5">
    <source>
        <dbReference type="Proteomes" id="UP000663912"/>
    </source>
</evidence>
<feature type="compositionally biased region" description="Polar residues" evidence="2">
    <location>
        <begin position="477"/>
        <end position="490"/>
    </location>
</feature>
<evidence type="ECO:0000313" key="4">
    <source>
        <dbReference type="EMBL" id="QTG01362.1"/>
    </source>
</evidence>
<dbReference type="Proteomes" id="UP000663912">
    <property type="component" value="Chromosome 1"/>
</dbReference>
<dbReference type="GO" id="GO:0003677">
    <property type="term" value="F:DNA binding"/>
    <property type="evidence" value="ECO:0007669"/>
    <property type="project" value="InterPro"/>
</dbReference>
<organism evidence="4 5">
    <name type="scientific">Agrobacterium rubi</name>
    <dbReference type="NCBI Taxonomy" id="28099"/>
    <lineage>
        <taxon>Bacteria</taxon>
        <taxon>Pseudomonadati</taxon>
        <taxon>Pseudomonadota</taxon>
        <taxon>Alphaproteobacteria</taxon>
        <taxon>Hyphomicrobiales</taxon>
        <taxon>Rhizobiaceae</taxon>
        <taxon>Rhizobium/Agrobacterium group</taxon>
        <taxon>Agrobacterium</taxon>
    </lineage>
</organism>
<protein>
    <recommendedName>
        <fullName evidence="7">Integrase</fullName>
    </recommendedName>
</protein>
<proteinExistence type="predicted"/>
<dbReference type="KEGG" id="arui:G6M88_13620"/>
<dbReference type="EMBL" id="JAAMCP010000003">
    <property type="protein sequence ID" value="NTF36285.1"/>
    <property type="molecule type" value="Genomic_DNA"/>
</dbReference>
<sequence>MKKQPSIAVNFTPRGGQGAKSDLPETYLLQSFSPALGEAPQELNFNRLRGRPTLTQSIARYVRVTNAKNAPSTRSKALDRFRYFYAFLESWEDLFGNAVASVDEIDQRILDGYADWLDGKRSVGSVLDIEGRTKNQRYNQVRRLLEWSRGNDGTRLRGSKALRFHLPWPEKKTEPKPLKLSHVDISRLFIGCKVALTSTAEKLELGLSVSGDTRIIVPDLREKSIVPFLDFKVKLKSSHEAMRINLMSGRFREEMPGLARAVRPNYGTVEEIIDHLHLTTDTMIPFLILIGLPTCFNEVGLLSLRWSHVQQREGLLGGQRVYLNAKKRRTGYPQNRSFALDDDPFSVGNLLKQLKKFTRLTHELSSGRFEDFVFLPFRRRGGGARPLWDGRSADTAVVRSLVKFREGLVLPHFTLNDLRTIGGDVASEMSRGDLIIQQIIQRHQTPATTDKHYTTDRQFWQGQENLAHAMNERGRITSSQGKVDTRNQGGRTRRYSAATPGFDCDDPNDSPISGQRRGSLCDAYAKCFACPLSSIRKSARSAARLLQFAQAFNEAAEKMNSARWTVEWRDQQRALNSFWLPQFDPELLAKADVRSLPPVPPIE</sequence>
<reference evidence="3 6" key="1">
    <citation type="journal article" date="2020" name="Science">
        <title>Unexpected conservation and global transmission of agrobacterial virulence plasmids.</title>
        <authorList>
            <person name="Weisberg A.J."/>
            <person name="Davis E.W. 2nd"/>
            <person name="Tabima J."/>
            <person name="Belcher M.S."/>
            <person name="Miller M."/>
            <person name="Kuo C.H."/>
            <person name="Loper J.E."/>
            <person name="Grunwald N.J."/>
            <person name="Putnam M.L."/>
            <person name="Chang J.H."/>
        </authorList>
    </citation>
    <scope>NUCLEOTIDE SEQUENCE [LARGE SCALE GENOMIC DNA]</scope>
    <source>
        <strain evidence="3 6">A19/93</strain>
    </source>
</reference>
<evidence type="ECO:0000256" key="1">
    <source>
        <dbReference type="ARBA" id="ARBA00023172"/>
    </source>
</evidence>
<dbReference type="AlphaFoldDB" id="A0AAE7URH5"/>
<dbReference type="InterPro" id="IPR011010">
    <property type="entry name" value="DNA_brk_join_enz"/>
</dbReference>
<keyword evidence="1" id="KW-0233">DNA recombination</keyword>
<evidence type="ECO:0000256" key="2">
    <source>
        <dbReference type="SAM" id="MobiDB-lite"/>
    </source>
</evidence>
<name>A0AAE7URH5_9HYPH</name>
<evidence type="ECO:0008006" key="7">
    <source>
        <dbReference type="Google" id="ProtNLM"/>
    </source>
</evidence>
<accession>A0AAE7URH5</accession>
<dbReference type="Proteomes" id="UP000822331">
    <property type="component" value="Unassembled WGS sequence"/>
</dbReference>
<dbReference type="RefSeq" id="WP_065698303.1">
    <property type="nucleotide sequence ID" value="NZ_CP049206.1"/>
</dbReference>
<keyword evidence="6" id="KW-1185">Reference proteome</keyword>
<dbReference type="SUPFAM" id="SSF56349">
    <property type="entry name" value="DNA breaking-rejoining enzymes"/>
    <property type="match status" value="1"/>
</dbReference>
<dbReference type="EMBL" id="CP049206">
    <property type="protein sequence ID" value="QTG01362.1"/>
    <property type="molecule type" value="Genomic_DNA"/>
</dbReference>
<reference evidence="4" key="2">
    <citation type="submission" date="2020-02" db="EMBL/GenBank/DDBJ databases">
        <title>Unexpected conservation and global transmission of agrobacterial virulence plasmids.</title>
        <authorList>
            <person name="Weisberg A.J."/>
            <person name="Davis E.W. II"/>
            <person name="Tabima J.R."/>
            <person name="Belcher M.S."/>
            <person name="Miller M."/>
            <person name="Kuo C.-H."/>
            <person name="Loper J.E."/>
            <person name="Grunwald N.J."/>
            <person name="Putnam M.L."/>
            <person name="Chang J.H."/>
        </authorList>
    </citation>
    <scope>NUCLEOTIDE SEQUENCE</scope>
    <source>
        <strain evidence="4">W2/73</strain>
    </source>
</reference>
<gene>
    <name evidence="3" type="ORF">G6L72_06085</name>
    <name evidence="4" type="ORF">G6M88_13620</name>
</gene>